<proteinExistence type="predicted"/>
<gene>
    <name evidence="1" type="ORF">UFOVP111_11</name>
</gene>
<sequence length="60" mass="6790">MNTYEISWQETVRKSVTVTGNTREEAWEAFNNKEHSKPKTKGLVKNVPGIQIINKGETNG</sequence>
<dbReference type="EMBL" id="LR796226">
    <property type="protein sequence ID" value="CAB4128151.1"/>
    <property type="molecule type" value="Genomic_DNA"/>
</dbReference>
<reference evidence="1" key="1">
    <citation type="submission" date="2020-04" db="EMBL/GenBank/DDBJ databases">
        <authorList>
            <person name="Chiriac C."/>
            <person name="Salcher M."/>
            <person name="Ghai R."/>
            <person name="Kavagutti S V."/>
        </authorList>
    </citation>
    <scope>NUCLEOTIDE SEQUENCE</scope>
</reference>
<protein>
    <submittedName>
        <fullName evidence="1">Uncharacterized protein</fullName>
    </submittedName>
</protein>
<name>A0A6J5L1H7_9CAUD</name>
<accession>A0A6J5L1H7</accession>
<organism evidence="1">
    <name type="scientific">uncultured Caudovirales phage</name>
    <dbReference type="NCBI Taxonomy" id="2100421"/>
    <lineage>
        <taxon>Viruses</taxon>
        <taxon>Duplodnaviria</taxon>
        <taxon>Heunggongvirae</taxon>
        <taxon>Uroviricota</taxon>
        <taxon>Caudoviricetes</taxon>
        <taxon>Peduoviridae</taxon>
        <taxon>Maltschvirus</taxon>
        <taxon>Maltschvirus maltsch</taxon>
    </lineage>
</organism>
<evidence type="ECO:0000313" key="1">
    <source>
        <dbReference type="EMBL" id="CAB4128151.1"/>
    </source>
</evidence>